<comment type="caution">
    <text evidence="9">The sequence shown here is derived from an EMBL/GenBank/DDBJ whole genome shotgun (WGS) entry which is preliminary data.</text>
</comment>
<keyword evidence="10" id="KW-1185">Reference proteome</keyword>
<evidence type="ECO:0000256" key="3">
    <source>
        <dbReference type="ARBA" id="ARBA00013192"/>
    </source>
</evidence>
<gene>
    <name evidence="8 9" type="primary">ectC</name>
    <name evidence="9" type="ORF">SADO_01290</name>
</gene>
<dbReference type="RefSeq" id="WP_353108567.1">
    <property type="nucleotide sequence ID" value="NZ_APND01000001.1"/>
</dbReference>
<evidence type="ECO:0000256" key="4">
    <source>
        <dbReference type="ARBA" id="ARBA00019707"/>
    </source>
</evidence>
<accession>A0ABV2AW49</accession>
<evidence type="ECO:0000256" key="1">
    <source>
        <dbReference type="ARBA" id="ARBA00005181"/>
    </source>
</evidence>
<dbReference type="PANTHER" id="PTHR39289">
    <property type="match status" value="1"/>
</dbReference>
<evidence type="ECO:0000313" key="10">
    <source>
        <dbReference type="Proteomes" id="UP001460888"/>
    </source>
</evidence>
<organism evidence="9 10">
    <name type="scientific">Salinisphaera dokdonensis CL-ES53</name>
    <dbReference type="NCBI Taxonomy" id="1304272"/>
    <lineage>
        <taxon>Bacteria</taxon>
        <taxon>Pseudomonadati</taxon>
        <taxon>Pseudomonadota</taxon>
        <taxon>Gammaproteobacteria</taxon>
        <taxon>Salinisphaerales</taxon>
        <taxon>Salinisphaeraceae</taxon>
        <taxon>Salinisphaera</taxon>
    </lineage>
</organism>
<evidence type="ECO:0000256" key="7">
    <source>
        <dbReference type="ARBA" id="ARBA00048714"/>
    </source>
</evidence>
<name>A0ABV2AW49_9GAMM</name>
<evidence type="ECO:0000256" key="2">
    <source>
        <dbReference type="ARBA" id="ARBA00009637"/>
    </source>
</evidence>
<dbReference type="NCBIfam" id="NF009806">
    <property type="entry name" value="PRK13290.1"/>
    <property type="match status" value="1"/>
</dbReference>
<dbReference type="EMBL" id="APND01000001">
    <property type="protein sequence ID" value="MES1927847.1"/>
    <property type="molecule type" value="Genomic_DNA"/>
</dbReference>
<dbReference type="InterPro" id="IPR011051">
    <property type="entry name" value="RmlC_Cupin_sf"/>
</dbReference>
<evidence type="ECO:0000313" key="9">
    <source>
        <dbReference type="EMBL" id="MES1927847.1"/>
    </source>
</evidence>
<comment type="similarity">
    <text evidence="2 8">Belongs to the ectoine synthase family.</text>
</comment>
<comment type="pathway">
    <text evidence="1 8">Amine and polyamine biosynthesis; ectoine biosynthesis; L-ectoine from L-aspartate 4-semialdehyde: step 3/3.</text>
</comment>
<reference evidence="9 10" key="1">
    <citation type="submission" date="2013-03" db="EMBL/GenBank/DDBJ databases">
        <title>Salinisphaera dokdonensis CL-ES53 Genome Sequencing.</title>
        <authorList>
            <person name="Li C."/>
            <person name="Lai Q."/>
            <person name="Shao Z."/>
        </authorList>
    </citation>
    <scope>NUCLEOTIDE SEQUENCE [LARGE SCALE GENOMIC DNA]</scope>
    <source>
        <strain evidence="9 10">CL-ES53</strain>
    </source>
</reference>
<evidence type="ECO:0000256" key="6">
    <source>
        <dbReference type="ARBA" id="ARBA00033271"/>
    </source>
</evidence>
<proteinExistence type="inferred from homology"/>
<sequence length="129" mass="14792">MKIVRTEDLRGTDREVISKDGWTSVRWLLKSDNMGFSFHETTFPPGLEFDMWYKHHLEAVFCYQGEGTLVNRDTGEEHKIEPGTVYALDNHDRHTLKAKTELKLVCAFNPPVTGRETHDADGAYVPPKD</sequence>
<dbReference type="Proteomes" id="UP001460888">
    <property type="component" value="Unassembled WGS sequence"/>
</dbReference>
<dbReference type="InterPro" id="IPR010462">
    <property type="entry name" value="Ectoine_synth"/>
</dbReference>
<dbReference type="Gene3D" id="2.60.120.10">
    <property type="entry name" value="Jelly Rolls"/>
    <property type="match status" value="1"/>
</dbReference>
<dbReference type="SUPFAM" id="SSF51182">
    <property type="entry name" value="RmlC-like cupins"/>
    <property type="match status" value="1"/>
</dbReference>
<comment type="catalytic activity">
    <reaction evidence="7 8">
        <text>(2S)-4-acetamido-2-aminobutanoate = L-ectoine + H2O</text>
        <dbReference type="Rhea" id="RHEA:17281"/>
        <dbReference type="ChEBI" id="CHEBI:15377"/>
        <dbReference type="ChEBI" id="CHEBI:58515"/>
        <dbReference type="ChEBI" id="CHEBI:58929"/>
        <dbReference type="EC" id="4.2.1.108"/>
    </reaction>
</comment>
<dbReference type="Pfam" id="PF06339">
    <property type="entry name" value="Ectoine_synth"/>
    <property type="match status" value="1"/>
</dbReference>
<keyword evidence="5 8" id="KW-0456">Lyase</keyword>
<dbReference type="HAMAP" id="MF_01255">
    <property type="entry name" value="Ectoine_synth"/>
    <property type="match status" value="1"/>
</dbReference>
<dbReference type="InterPro" id="IPR014710">
    <property type="entry name" value="RmlC-like_jellyroll"/>
</dbReference>
<protein>
    <recommendedName>
        <fullName evidence="4 8">L-ectoine synthase</fullName>
        <ecNumber evidence="3 8">4.2.1.108</ecNumber>
    </recommendedName>
    <alternativeName>
        <fullName evidence="6 8">N-acetyldiaminobutyrate dehydratase</fullName>
    </alternativeName>
</protein>
<evidence type="ECO:0000256" key="8">
    <source>
        <dbReference type="HAMAP-Rule" id="MF_01255"/>
    </source>
</evidence>
<dbReference type="EC" id="4.2.1.108" evidence="3 8"/>
<evidence type="ECO:0000256" key="5">
    <source>
        <dbReference type="ARBA" id="ARBA00023239"/>
    </source>
</evidence>
<comment type="function">
    <text evidence="8">Catalyzes the circularization of gamma-N-acetyl-alpha,gamma-diaminobutyric acid (ADABA) to ectoine (1,4,5,6-tetrahydro-2-methyl-4-pyrimidine carboxylic acid), which is an excellent osmoprotectant.</text>
</comment>
<dbReference type="PANTHER" id="PTHR39289:SF1">
    <property type="entry name" value="L-ECTOINE SYNTHASE"/>
    <property type="match status" value="1"/>
</dbReference>
<dbReference type="CDD" id="cd06978">
    <property type="entry name" value="cupin_EctC"/>
    <property type="match status" value="1"/>
</dbReference>